<dbReference type="InterPro" id="IPR015424">
    <property type="entry name" value="PyrdxlP-dep_Trfase"/>
</dbReference>
<dbReference type="Gene3D" id="3.90.1150.10">
    <property type="entry name" value="Aspartate Aminotransferase, domain 1"/>
    <property type="match status" value="1"/>
</dbReference>
<keyword evidence="9" id="KW-0663">Pyridoxal phosphate</keyword>
<dbReference type="EMBL" id="CP054719">
    <property type="protein sequence ID" value="QOL20006.1"/>
    <property type="molecule type" value="Genomic_DNA"/>
</dbReference>
<dbReference type="UniPathway" id="UPA00135">
    <property type="reaction ID" value="UER00197"/>
</dbReference>
<keyword evidence="13" id="KW-1185">Reference proteome</keyword>
<keyword evidence="5" id="KW-0963">Cytoplasm</keyword>
<dbReference type="InterPro" id="IPR015421">
    <property type="entry name" value="PyrdxlP-dep_Trfase_major"/>
</dbReference>
<dbReference type="PANTHER" id="PTHR21152:SF40">
    <property type="entry name" value="ALANINE--GLYOXYLATE AMINOTRANSFERASE"/>
    <property type="match status" value="1"/>
</dbReference>
<keyword evidence="8 12" id="KW-0808">Transferase</keyword>
<dbReference type="InterPro" id="IPR015422">
    <property type="entry name" value="PyrdxlP-dep_Trfase_small"/>
</dbReference>
<keyword evidence="6 12" id="KW-0032">Aminotransferase</keyword>
<evidence type="ECO:0000313" key="13">
    <source>
        <dbReference type="Proteomes" id="UP000594001"/>
    </source>
</evidence>
<comment type="catalytic activity">
    <reaction evidence="11">
        <text>O-phospho-L-serine + 2-oxoglutarate = 3-phosphooxypyruvate + L-glutamate</text>
        <dbReference type="Rhea" id="RHEA:14329"/>
        <dbReference type="ChEBI" id="CHEBI:16810"/>
        <dbReference type="ChEBI" id="CHEBI:18110"/>
        <dbReference type="ChEBI" id="CHEBI:29985"/>
        <dbReference type="ChEBI" id="CHEBI:57524"/>
        <dbReference type="EC" id="2.6.1.52"/>
    </reaction>
</comment>
<dbReference type="PIRSF" id="PIRSF000525">
    <property type="entry name" value="SerC"/>
    <property type="match status" value="1"/>
</dbReference>
<dbReference type="GO" id="GO:0006564">
    <property type="term" value="P:L-serine biosynthetic process"/>
    <property type="evidence" value="ECO:0007669"/>
    <property type="project" value="UniProtKB-KW"/>
</dbReference>
<reference evidence="12 13" key="1">
    <citation type="submission" date="2020-06" db="EMBL/GenBank/DDBJ databases">
        <title>The endosymbiont of the kinetoplastid Bodo saltans is a Paracaedibacter-like alpha-proteobacterium possessing a putative toxin-antitoxin system.</title>
        <authorList>
            <person name="Midha S."/>
            <person name="Rigden D.J."/>
            <person name="Siozios S."/>
            <person name="Hurst G.D.D."/>
            <person name="Jackson A.P."/>
        </authorList>
    </citation>
    <scope>NUCLEOTIDE SEQUENCE [LARGE SCALE GENOMIC DNA]</scope>
    <source>
        <strain evidence="12">Lake Konstanz</strain>
    </source>
</reference>
<evidence type="ECO:0000256" key="3">
    <source>
        <dbReference type="ARBA" id="ARBA00006904"/>
    </source>
</evidence>
<dbReference type="Proteomes" id="UP000594001">
    <property type="component" value="Chromosome"/>
</dbReference>
<evidence type="ECO:0000256" key="9">
    <source>
        <dbReference type="ARBA" id="ARBA00022898"/>
    </source>
</evidence>
<dbReference type="Gene3D" id="3.40.640.10">
    <property type="entry name" value="Type I PLP-dependent aspartate aminotransferase-like (Major domain)"/>
    <property type="match status" value="1"/>
</dbReference>
<evidence type="ECO:0000256" key="6">
    <source>
        <dbReference type="ARBA" id="ARBA00022576"/>
    </source>
</evidence>
<name>A0A7L9RTX1_9PROT</name>
<sequence>MLSNAMIARSHRSKDGQAAIKLMLDKTKEVLEIPQDYMIALTAGSATGAITMAMWNFLGERPVDMLAWDIFGKRWVSDVKGLNIPTNVYEAPLGEMPDLSLINANNDLMFVWNATSTGSSIGDLEWYTPGQGLTICDATSAAFCVKLPWDKLDVACFSWQKGMGGEAAHGLIVLSPKAIAQLERYTPKWPVPYIFNLKNAAGLRTDLFDGVVINTPSMLCLEDYMQSLNWAEHNGGLTFLTNRSQQNYNAVQSWMQNRPWAQPLVRQEKHRSTANSCIQLLKNGVPIDDEAILKITQILSSENVAFDIKGFKGTPANLRIWTGPTIETSNIEILLEWLDWIHAEYLQ</sequence>
<dbReference type="GO" id="GO:0008453">
    <property type="term" value="F:alanine-glyoxylate transaminase activity"/>
    <property type="evidence" value="ECO:0007669"/>
    <property type="project" value="TreeGrafter"/>
</dbReference>
<proteinExistence type="inferred from homology"/>
<accession>A0A7L9RTX1</accession>
<evidence type="ECO:0000256" key="11">
    <source>
        <dbReference type="ARBA" id="ARBA00049007"/>
    </source>
</evidence>
<evidence type="ECO:0000256" key="8">
    <source>
        <dbReference type="ARBA" id="ARBA00022679"/>
    </source>
</evidence>
<dbReference type="EC" id="2.6.1.52" evidence="4"/>
<comment type="similarity">
    <text evidence="3">Belongs to the class-V pyridoxal-phosphate-dependent aminotransferase family. SerC subfamily.</text>
</comment>
<organism evidence="12 13">
    <name type="scientific">Candidatus Bodocaedibacter vickermanii</name>
    <dbReference type="NCBI Taxonomy" id="2741701"/>
    <lineage>
        <taxon>Bacteria</taxon>
        <taxon>Pseudomonadati</taxon>
        <taxon>Pseudomonadota</taxon>
        <taxon>Alphaproteobacteria</taxon>
        <taxon>Holosporales</taxon>
        <taxon>Candidatus Paracaedibacteraceae</taxon>
        <taxon>Candidatus Bodocaedibacter</taxon>
    </lineage>
</organism>
<evidence type="ECO:0000256" key="1">
    <source>
        <dbReference type="ARBA" id="ARBA00001933"/>
    </source>
</evidence>
<evidence type="ECO:0000256" key="2">
    <source>
        <dbReference type="ARBA" id="ARBA00005099"/>
    </source>
</evidence>
<comment type="cofactor">
    <cofactor evidence="1">
        <name>pyridoxal 5'-phosphate</name>
        <dbReference type="ChEBI" id="CHEBI:597326"/>
    </cofactor>
</comment>
<dbReference type="RefSeq" id="WP_350331561.1">
    <property type="nucleotide sequence ID" value="NZ_CP054719.1"/>
</dbReference>
<dbReference type="KEGG" id="pbal:CPBP_00783"/>
<dbReference type="SUPFAM" id="SSF53383">
    <property type="entry name" value="PLP-dependent transferases"/>
    <property type="match status" value="1"/>
</dbReference>
<evidence type="ECO:0000256" key="5">
    <source>
        <dbReference type="ARBA" id="ARBA00022490"/>
    </source>
</evidence>
<dbReference type="GO" id="GO:0004760">
    <property type="term" value="F:L-serine-pyruvate transaminase activity"/>
    <property type="evidence" value="ECO:0007669"/>
    <property type="project" value="TreeGrafter"/>
</dbReference>
<dbReference type="GO" id="GO:0004648">
    <property type="term" value="F:O-phospho-L-serine:2-oxoglutarate aminotransferase activity"/>
    <property type="evidence" value="ECO:0007669"/>
    <property type="project" value="UniProtKB-EC"/>
</dbReference>
<evidence type="ECO:0000256" key="7">
    <source>
        <dbReference type="ARBA" id="ARBA00022605"/>
    </source>
</evidence>
<dbReference type="InterPro" id="IPR022278">
    <property type="entry name" value="Pser_aminoTfrase"/>
</dbReference>
<keyword evidence="7" id="KW-0028">Amino-acid biosynthesis</keyword>
<dbReference type="GO" id="GO:0019265">
    <property type="term" value="P:glycine biosynthetic process, by transamination of glyoxylate"/>
    <property type="evidence" value="ECO:0007669"/>
    <property type="project" value="TreeGrafter"/>
</dbReference>
<dbReference type="AlphaFoldDB" id="A0A7L9RTX1"/>
<evidence type="ECO:0000256" key="10">
    <source>
        <dbReference type="ARBA" id="ARBA00023299"/>
    </source>
</evidence>
<evidence type="ECO:0000313" key="12">
    <source>
        <dbReference type="EMBL" id="QOL20006.1"/>
    </source>
</evidence>
<dbReference type="PANTHER" id="PTHR21152">
    <property type="entry name" value="AMINOTRANSFERASE CLASS V"/>
    <property type="match status" value="1"/>
</dbReference>
<comment type="pathway">
    <text evidence="2">Amino-acid biosynthesis; L-serine biosynthesis; L-serine from 3-phospho-D-glycerate: step 2/3.</text>
</comment>
<protein>
    <recommendedName>
        <fullName evidence="4">phosphoserine transaminase</fullName>
        <ecNumber evidence="4">2.6.1.52</ecNumber>
    </recommendedName>
</protein>
<keyword evidence="10" id="KW-0718">Serine biosynthesis</keyword>
<evidence type="ECO:0000256" key="4">
    <source>
        <dbReference type="ARBA" id="ARBA00013030"/>
    </source>
</evidence>
<gene>
    <name evidence="12" type="primary">serC</name>
    <name evidence="12" type="ORF">CPBP_00783</name>
</gene>